<sequence length="517" mass="58504">MFLNDKAYPHSYFEATQDKSYKNYLLESTITGSRGKTGPIYHFYRENIVRNVNISNSIASWSNSVYLISGNSDLNATVSYSTFIKNTASFGRCLHHSEHGIQENHCNIISNECSIYGVISAYLYATVFFRNCIISNNKGYSLFFASNSASITVSSCFISSNKYVNFCASSGTGASFDISTIISLNIANLHISTALCYADYAYYYLTKITTGKSNFIIREDTTISGTVSFDRIKEESFTLEIWIDSYSSKKLNRESGSSIYQYSISIPSELTKGNHKIYCKFSDSYTFRSNTVSVEFKYLYPFSLELSNLEKSEYNKTIDKRIKLSGSGVYSEGFSIICRIGEINSTFEGNPIKNTETHRFTFSGFCLIPDYISKENEYLVTVWGITTNNRECTVGKSQKFRFYRNYPALEVTPLTTRRFVRNLDSIISVSGYVSDQDGDDEVKINGFIEGYPNSQTPQSISSIPISDLEKHKFNIHISIPNNLSQGVDKVNVFSIISHFIIKSTLQYLILSENHHFP</sequence>
<organism evidence="1 2">
    <name type="scientific">Trichomonas vaginalis (strain ATCC PRA-98 / G3)</name>
    <dbReference type="NCBI Taxonomy" id="412133"/>
    <lineage>
        <taxon>Eukaryota</taxon>
        <taxon>Metamonada</taxon>
        <taxon>Parabasalia</taxon>
        <taxon>Trichomonadida</taxon>
        <taxon>Trichomonadidae</taxon>
        <taxon>Trichomonas</taxon>
    </lineage>
</organism>
<evidence type="ECO:0008006" key="3">
    <source>
        <dbReference type="Google" id="ProtNLM"/>
    </source>
</evidence>
<reference evidence="1" key="1">
    <citation type="submission" date="2006-10" db="EMBL/GenBank/DDBJ databases">
        <authorList>
            <person name="Amadeo P."/>
            <person name="Zhao Q."/>
            <person name="Wortman J."/>
            <person name="Fraser-Liggett C."/>
            <person name="Carlton J."/>
        </authorList>
    </citation>
    <scope>NUCLEOTIDE SEQUENCE</scope>
    <source>
        <strain evidence="1">G3</strain>
    </source>
</reference>
<accession>A2DK68</accession>
<name>A2DK68_TRIV3</name>
<reference evidence="1" key="2">
    <citation type="journal article" date="2007" name="Science">
        <title>Draft genome sequence of the sexually transmitted pathogen Trichomonas vaginalis.</title>
        <authorList>
            <person name="Carlton J.M."/>
            <person name="Hirt R.P."/>
            <person name="Silva J.C."/>
            <person name="Delcher A.L."/>
            <person name="Schatz M."/>
            <person name="Zhao Q."/>
            <person name="Wortman J.R."/>
            <person name="Bidwell S.L."/>
            <person name="Alsmark U.C.M."/>
            <person name="Besteiro S."/>
            <person name="Sicheritz-Ponten T."/>
            <person name="Noel C.J."/>
            <person name="Dacks J.B."/>
            <person name="Foster P.G."/>
            <person name="Simillion C."/>
            <person name="Van de Peer Y."/>
            <person name="Miranda-Saavedra D."/>
            <person name="Barton G.J."/>
            <person name="Westrop G.D."/>
            <person name="Mueller S."/>
            <person name="Dessi D."/>
            <person name="Fiori P.L."/>
            <person name="Ren Q."/>
            <person name="Paulsen I."/>
            <person name="Zhang H."/>
            <person name="Bastida-Corcuera F.D."/>
            <person name="Simoes-Barbosa A."/>
            <person name="Brown M.T."/>
            <person name="Hayes R.D."/>
            <person name="Mukherjee M."/>
            <person name="Okumura C.Y."/>
            <person name="Schneider R."/>
            <person name="Smith A.J."/>
            <person name="Vanacova S."/>
            <person name="Villalvazo M."/>
            <person name="Haas B.J."/>
            <person name="Pertea M."/>
            <person name="Feldblyum T.V."/>
            <person name="Utterback T.R."/>
            <person name="Shu C.L."/>
            <person name="Osoegawa K."/>
            <person name="de Jong P.J."/>
            <person name="Hrdy I."/>
            <person name="Horvathova L."/>
            <person name="Zubacova Z."/>
            <person name="Dolezal P."/>
            <person name="Malik S.B."/>
            <person name="Logsdon J.M. Jr."/>
            <person name="Henze K."/>
            <person name="Gupta A."/>
            <person name="Wang C.C."/>
            <person name="Dunne R.L."/>
            <person name="Upcroft J.A."/>
            <person name="Upcroft P."/>
            <person name="White O."/>
            <person name="Salzberg S.L."/>
            <person name="Tang P."/>
            <person name="Chiu C.-H."/>
            <person name="Lee Y.-S."/>
            <person name="Embley T.M."/>
            <person name="Coombs G.H."/>
            <person name="Mottram J.C."/>
            <person name="Tachezy J."/>
            <person name="Fraser-Liggett C.M."/>
            <person name="Johnson P.J."/>
        </authorList>
    </citation>
    <scope>NUCLEOTIDE SEQUENCE [LARGE SCALE GENOMIC DNA]</scope>
    <source>
        <strain evidence="1">G3</strain>
    </source>
</reference>
<protein>
    <recommendedName>
        <fullName evidence="3">Right handed beta helix domain-containing protein</fullName>
    </recommendedName>
</protein>
<proteinExistence type="predicted"/>
<dbReference type="RefSeq" id="XP_001580225.1">
    <property type="nucleotide sequence ID" value="XM_001580175.1"/>
</dbReference>
<dbReference type="KEGG" id="tva:5464764"/>
<evidence type="ECO:0000313" key="1">
    <source>
        <dbReference type="EMBL" id="EAY19239.1"/>
    </source>
</evidence>
<dbReference type="Proteomes" id="UP000001542">
    <property type="component" value="Unassembled WGS sequence"/>
</dbReference>
<dbReference type="VEuPathDB" id="TrichDB:TVAGG3_0170280"/>
<dbReference type="EMBL" id="DS113210">
    <property type="protein sequence ID" value="EAY19239.1"/>
    <property type="molecule type" value="Genomic_DNA"/>
</dbReference>
<evidence type="ECO:0000313" key="2">
    <source>
        <dbReference type="Proteomes" id="UP000001542"/>
    </source>
</evidence>
<dbReference type="AlphaFoldDB" id="A2DK68"/>
<dbReference type="InParanoid" id="A2DK68"/>
<dbReference type="VEuPathDB" id="TrichDB:TVAG_214640"/>
<keyword evidence="2" id="KW-1185">Reference proteome</keyword>
<gene>
    <name evidence="1" type="ORF">TVAG_214640</name>
</gene>